<dbReference type="PANTHER" id="PTHR30032">
    <property type="entry name" value="N-ACETYLMURAMOYL-L-ALANINE AMIDASE-RELATED"/>
    <property type="match status" value="1"/>
</dbReference>
<sequence>MGVQTTASARHRTSRVRRGIRSGGIAAFIVAIVATSLGSGGIAQASGVGGDASDDPPSSGSELSVSVSRISAADRYDLAAEIGKRVSPGASNVVYLASGASFPDALSAGPAASVNFAPLLLVPPDSVPASVAASLTRLDPLVVKVIGGPASVSDAVVATVRTLAPHALVSRISGSDRYAVSRAVVADAYPDGVTGVMVATGRDFPDALSAGAVAGAVRVPVLLVDGGAAFADGPTVTLLRDLNAFIVTIVGGPTSVSDGIQSTINPGGGVLRVTGANRYEVSLNLAGFDAPTTRRSTWPRARTTPTRSPVVFSRPRRTPQCSSCRRIASPRACSRCSPAKARRT</sequence>
<proteinExistence type="predicted"/>
<dbReference type="Pfam" id="PF04122">
    <property type="entry name" value="CW_binding_2"/>
    <property type="match status" value="2"/>
</dbReference>
<dbReference type="Proteomes" id="UP000198891">
    <property type="component" value="Unassembled WGS sequence"/>
</dbReference>
<keyword evidence="3" id="KW-1185">Reference proteome</keyword>
<protein>
    <submittedName>
        <fullName evidence="2">Putative cell wall binding repeat 2</fullName>
    </submittedName>
</protein>
<name>A0A1H3ME87_9MICO</name>
<dbReference type="EMBL" id="FNPZ01000001">
    <property type="protein sequence ID" value="SDY74648.1"/>
    <property type="molecule type" value="Genomic_DNA"/>
</dbReference>
<dbReference type="STRING" id="381665.SAMN05216554_1376"/>
<evidence type="ECO:0000256" key="1">
    <source>
        <dbReference type="SAM" id="MobiDB-lite"/>
    </source>
</evidence>
<dbReference type="InterPro" id="IPR051922">
    <property type="entry name" value="Bact_Sporulation_Assoc"/>
</dbReference>
<dbReference type="InterPro" id="IPR007253">
    <property type="entry name" value="Cell_wall-bd_2"/>
</dbReference>
<reference evidence="2 3" key="1">
    <citation type="submission" date="2016-10" db="EMBL/GenBank/DDBJ databases">
        <authorList>
            <person name="de Groot N.N."/>
        </authorList>
    </citation>
    <scope>NUCLEOTIDE SEQUENCE [LARGE SCALE GENOMIC DNA]</scope>
    <source>
        <strain evidence="2 3">CGMCC 4.3491</strain>
    </source>
</reference>
<dbReference type="PANTHER" id="PTHR30032:SF8">
    <property type="entry name" value="GERMINATION-SPECIFIC N-ACETYLMURAMOYL-L-ALANINE AMIDASE"/>
    <property type="match status" value="1"/>
</dbReference>
<evidence type="ECO:0000313" key="3">
    <source>
        <dbReference type="Proteomes" id="UP000198891"/>
    </source>
</evidence>
<gene>
    <name evidence="2" type="ORF">SAMN05216554_1376</name>
</gene>
<feature type="region of interest" description="Disordered" evidence="1">
    <location>
        <begin position="292"/>
        <end position="317"/>
    </location>
</feature>
<accession>A0A1H3ME87</accession>
<evidence type="ECO:0000313" key="2">
    <source>
        <dbReference type="EMBL" id="SDY74648.1"/>
    </source>
</evidence>
<organism evidence="2 3">
    <name type="scientific">Herbiconiux ginsengi</name>
    <dbReference type="NCBI Taxonomy" id="381665"/>
    <lineage>
        <taxon>Bacteria</taxon>
        <taxon>Bacillati</taxon>
        <taxon>Actinomycetota</taxon>
        <taxon>Actinomycetes</taxon>
        <taxon>Micrococcales</taxon>
        <taxon>Microbacteriaceae</taxon>
        <taxon>Herbiconiux</taxon>
    </lineage>
</organism>
<dbReference type="AlphaFoldDB" id="A0A1H3ME87"/>